<protein>
    <recommendedName>
        <fullName evidence="2">RNA helicase</fullName>
        <ecNumber evidence="2">3.6.4.13</ecNumber>
    </recommendedName>
</protein>
<dbReference type="InterPro" id="IPR001650">
    <property type="entry name" value="Helicase_C-like"/>
</dbReference>
<keyword evidence="7" id="KW-0067">ATP-binding</keyword>
<dbReference type="SMART" id="SM00490">
    <property type="entry name" value="HELICc"/>
    <property type="match status" value="1"/>
</dbReference>
<feature type="domain" description="S1 motif" evidence="13">
    <location>
        <begin position="198"/>
        <end position="268"/>
    </location>
</feature>
<dbReference type="PROSITE" id="PS51192">
    <property type="entry name" value="HELICASE_ATP_BIND_1"/>
    <property type="match status" value="1"/>
</dbReference>
<evidence type="ECO:0000256" key="2">
    <source>
        <dbReference type="ARBA" id="ARBA00012552"/>
    </source>
</evidence>
<feature type="region of interest" description="Disordered" evidence="12">
    <location>
        <begin position="299"/>
        <end position="327"/>
    </location>
</feature>
<keyword evidence="17" id="KW-1185">Reference proteome</keyword>
<dbReference type="SMART" id="SM00316">
    <property type="entry name" value="S1"/>
    <property type="match status" value="1"/>
</dbReference>
<dbReference type="CDD" id="cd05684">
    <property type="entry name" value="S1_DHX8_helicase"/>
    <property type="match status" value="1"/>
</dbReference>
<evidence type="ECO:0000256" key="4">
    <source>
        <dbReference type="ARBA" id="ARBA00022741"/>
    </source>
</evidence>
<dbReference type="GO" id="GO:0016787">
    <property type="term" value="F:hydrolase activity"/>
    <property type="evidence" value="ECO:0007669"/>
    <property type="project" value="UniProtKB-KW"/>
</dbReference>
<keyword evidence="6" id="KW-0347">Helicase</keyword>
<feature type="compositionally biased region" description="Basic and acidic residues" evidence="12">
    <location>
        <begin position="178"/>
        <end position="191"/>
    </location>
</feature>
<dbReference type="FunFam" id="2.40.50.140:FF:000061">
    <property type="entry name" value="ATP-dependent RNA helicase DHX8"/>
    <property type="match status" value="1"/>
</dbReference>
<evidence type="ECO:0000256" key="5">
    <source>
        <dbReference type="ARBA" id="ARBA00022801"/>
    </source>
</evidence>
<dbReference type="GO" id="GO:0003724">
    <property type="term" value="F:RNA helicase activity"/>
    <property type="evidence" value="ECO:0007669"/>
    <property type="project" value="UniProtKB-EC"/>
</dbReference>
<sequence>MDELAKLEHLSLVSRVVTELENHFGDEVANKDVAEFIIDLAKKAGTFDKFKTSLAQIDPDGFDDSLIQHLLRLVLTMEQSLKKKNKSSAIITIKDEKEVLKEMLPGLAMANTKPNETLDELEALLPRYKKEQEEKTTKKRRSTTPEERSGKRHKRRDAENGERRRTDRERRSRSRSPRNRDHSRREKRERDPLQLKVDGIYDARINNLTNFGAFATLEGFTNKVEGLIHISQLRNERVNAVADVVSRAQKVKVKVLKIEGTKISLSMKQVDQTTGEDLNPSEPAFADGNAVLSRDDLPPEAPWMNPESTQAPRAVAPTTSKRTKRLSTPERWELRQMQGGGAISHIDMPDFDEHLGLLRNFDDESDGEDVEIEIVEEEPTFLRGYGKHIVDLEPVKVVKNPDGSLAQAALMQGALSKERRDTKIQEQREKEGARERGVVGTRSQDPMAMAATNSRLAAEDDDVPGNQRAREMPEWMRHVTAGGKATYGKRTNLSIKEQRESLPIFTFKSKLMQAIHDNKMLIVIGETGSGKTTQMTQYLVEGGYANRGRIGCTQPRRVAAMSVAKRVSEEYGCRLGQDVGYTIRFEDCTCPDTIIKYMTDGMLLRECLLDPDLTQYSCIMLDEAHERTIHTDVLFGLLKAAVRKRSDLKLIVTSATLEQIKFSEYFDQAPTFHIPGRTFPVEILYTKEPETDYLDAAHITVMQIHLTEPPGDILVFLTGQEEIDTSCEVLYERMKKLGPGVPELIILPVYGALPSEMQTRIFEPAPPGCRKVVIATNIAETSLTIDGIYYVVDPGFVKQKIYNPKSGMDALVVTPISQAAAAQRAGRAGRTGPGKCYRLYTERAFRDEMLPTPIPEIQRTNLAATLLQLKAMGINNLLEFDFMDAPPVEAMLTALSQLYQLSALDEDGLLTRLGRRMAEFPLEPALSKLLIAAVDLGCGDDILTIVSMLSVQDVFYRPKEKQELADEKKSKFHQPEGDHCTLLAVFNSWKHHHFSQSWCYENFIQVRNLKRTQDIRKQLMSIMDRHKLEIVSCGRDVQRVQKAICSGFFRNSAKRDPQEGYRTLVDGQTVYIHPSSSLFQNQPEWVVYHELVMTTKEYMRQVTVIDPKWLIEFAPSFFKMGDNTKLSTFKRNQKIDPLYSKYEDANAWRLSRLKKKIYNPNR</sequence>
<dbReference type="PROSITE" id="PS51194">
    <property type="entry name" value="HELICASE_CTER"/>
    <property type="match status" value="1"/>
</dbReference>
<feature type="region of interest" description="Disordered" evidence="12">
    <location>
        <begin position="414"/>
        <end position="440"/>
    </location>
</feature>
<comment type="similarity">
    <text evidence="11">Belongs to the DEAD box helicase family. DEAH subfamily. DDX8/PRP22 sub-subfamily.</text>
</comment>
<dbReference type="FunFam" id="3.40.50.300:FF:000101">
    <property type="entry name" value="Pre-mRNA-splicing factor ATP-dependent RNA helicase"/>
    <property type="match status" value="1"/>
</dbReference>
<keyword evidence="9" id="KW-0539">Nucleus</keyword>
<feature type="domain" description="Helicase C-terminal" evidence="15">
    <location>
        <begin position="700"/>
        <end position="873"/>
    </location>
</feature>
<dbReference type="SMART" id="SM00847">
    <property type="entry name" value="HA2"/>
    <property type="match status" value="1"/>
</dbReference>
<dbReference type="EMBL" id="JAKKPZ010000009">
    <property type="protein sequence ID" value="KAI1717412.1"/>
    <property type="molecule type" value="Genomic_DNA"/>
</dbReference>
<dbReference type="InterPro" id="IPR048333">
    <property type="entry name" value="HA2_WH"/>
</dbReference>
<dbReference type="PROSITE" id="PS00690">
    <property type="entry name" value="DEAH_ATP_HELICASE"/>
    <property type="match status" value="1"/>
</dbReference>
<organism evidence="16 17">
    <name type="scientific">Ditylenchus destructor</name>
    <dbReference type="NCBI Taxonomy" id="166010"/>
    <lineage>
        <taxon>Eukaryota</taxon>
        <taxon>Metazoa</taxon>
        <taxon>Ecdysozoa</taxon>
        <taxon>Nematoda</taxon>
        <taxon>Chromadorea</taxon>
        <taxon>Rhabditida</taxon>
        <taxon>Tylenchina</taxon>
        <taxon>Tylenchomorpha</taxon>
        <taxon>Sphaerularioidea</taxon>
        <taxon>Anguinidae</taxon>
        <taxon>Anguininae</taxon>
        <taxon>Ditylenchus</taxon>
    </lineage>
</organism>
<feature type="domain" description="Helicase ATP-binding" evidence="14">
    <location>
        <begin position="512"/>
        <end position="675"/>
    </location>
</feature>
<keyword evidence="8" id="KW-0508">mRNA splicing</keyword>
<dbReference type="InterPro" id="IPR014001">
    <property type="entry name" value="Helicase_ATP-bd"/>
</dbReference>
<evidence type="ECO:0000259" key="14">
    <source>
        <dbReference type="PROSITE" id="PS51192"/>
    </source>
</evidence>
<evidence type="ECO:0000256" key="11">
    <source>
        <dbReference type="ARBA" id="ARBA00060756"/>
    </source>
</evidence>
<dbReference type="GO" id="GO:0005524">
    <property type="term" value="F:ATP binding"/>
    <property type="evidence" value="ECO:0007669"/>
    <property type="project" value="UniProtKB-KW"/>
</dbReference>
<comment type="catalytic activity">
    <reaction evidence="10">
        <text>ATP + H2O = ADP + phosphate + H(+)</text>
        <dbReference type="Rhea" id="RHEA:13065"/>
        <dbReference type="ChEBI" id="CHEBI:15377"/>
        <dbReference type="ChEBI" id="CHEBI:15378"/>
        <dbReference type="ChEBI" id="CHEBI:30616"/>
        <dbReference type="ChEBI" id="CHEBI:43474"/>
        <dbReference type="ChEBI" id="CHEBI:456216"/>
        <dbReference type="EC" id="3.6.4.13"/>
    </reaction>
</comment>
<dbReference type="EC" id="3.6.4.13" evidence="2"/>
<dbReference type="GO" id="GO:0040022">
    <property type="term" value="P:feminization of hermaphroditic germ-line"/>
    <property type="evidence" value="ECO:0007669"/>
    <property type="project" value="UniProtKB-ARBA"/>
</dbReference>
<dbReference type="InterPro" id="IPR011709">
    <property type="entry name" value="DEAD-box_helicase_OB_fold"/>
</dbReference>
<dbReference type="InterPro" id="IPR012340">
    <property type="entry name" value="NA-bd_OB-fold"/>
</dbReference>
<dbReference type="GO" id="GO:0003723">
    <property type="term" value="F:RNA binding"/>
    <property type="evidence" value="ECO:0007669"/>
    <property type="project" value="TreeGrafter"/>
</dbReference>
<dbReference type="GO" id="GO:0071013">
    <property type="term" value="C:catalytic step 2 spliceosome"/>
    <property type="evidence" value="ECO:0007669"/>
    <property type="project" value="TreeGrafter"/>
</dbReference>
<feature type="compositionally biased region" description="Basic and acidic residues" evidence="12">
    <location>
        <begin position="156"/>
        <end position="170"/>
    </location>
</feature>
<evidence type="ECO:0000256" key="1">
    <source>
        <dbReference type="ARBA" id="ARBA00004123"/>
    </source>
</evidence>
<dbReference type="Pfam" id="PF21010">
    <property type="entry name" value="HA2_C"/>
    <property type="match status" value="1"/>
</dbReference>
<dbReference type="FunFam" id="1.20.120.1080:FF:000001">
    <property type="entry name" value="Pre-mRNA-splicing factor ATP-dependent RNA helicase"/>
    <property type="match status" value="1"/>
</dbReference>
<dbReference type="InterPro" id="IPR003029">
    <property type="entry name" value="S1_domain"/>
</dbReference>
<evidence type="ECO:0000256" key="7">
    <source>
        <dbReference type="ARBA" id="ARBA00022840"/>
    </source>
</evidence>
<evidence type="ECO:0000256" key="12">
    <source>
        <dbReference type="SAM" id="MobiDB-lite"/>
    </source>
</evidence>
<accession>A0AAD4N4C1</accession>
<dbReference type="InterPro" id="IPR007502">
    <property type="entry name" value="Helicase-assoc_dom"/>
</dbReference>
<keyword evidence="4" id="KW-0547">Nucleotide-binding</keyword>
<reference evidence="16" key="1">
    <citation type="submission" date="2022-01" db="EMBL/GenBank/DDBJ databases">
        <title>Genome Sequence Resource for Two Populations of Ditylenchus destructor, the Migratory Endoparasitic Phytonematode.</title>
        <authorList>
            <person name="Zhang H."/>
            <person name="Lin R."/>
            <person name="Xie B."/>
        </authorList>
    </citation>
    <scope>NUCLEOTIDE SEQUENCE</scope>
    <source>
        <strain evidence="16">BazhouSP</strain>
    </source>
</reference>
<dbReference type="Pfam" id="PF00271">
    <property type="entry name" value="Helicase_C"/>
    <property type="match status" value="1"/>
</dbReference>
<dbReference type="AlphaFoldDB" id="A0AAD4N4C1"/>
<evidence type="ECO:0000256" key="6">
    <source>
        <dbReference type="ARBA" id="ARBA00022806"/>
    </source>
</evidence>
<dbReference type="Pfam" id="PF00575">
    <property type="entry name" value="S1"/>
    <property type="match status" value="1"/>
</dbReference>
<keyword evidence="3" id="KW-0507">mRNA processing</keyword>
<evidence type="ECO:0000313" key="17">
    <source>
        <dbReference type="Proteomes" id="UP001201812"/>
    </source>
</evidence>
<dbReference type="SUPFAM" id="SSF50249">
    <property type="entry name" value="Nucleic acid-binding proteins"/>
    <property type="match status" value="1"/>
</dbReference>
<dbReference type="InterPro" id="IPR002464">
    <property type="entry name" value="DNA/RNA_helicase_DEAH_CS"/>
</dbReference>
<evidence type="ECO:0000256" key="10">
    <source>
        <dbReference type="ARBA" id="ARBA00047984"/>
    </source>
</evidence>
<proteinExistence type="inferred from homology"/>
<dbReference type="SMART" id="SM00487">
    <property type="entry name" value="DEXDc"/>
    <property type="match status" value="1"/>
</dbReference>
<dbReference type="CDD" id="cd21691">
    <property type="entry name" value="GH2-like_DHX8"/>
    <property type="match status" value="1"/>
</dbReference>
<dbReference type="Proteomes" id="UP001201812">
    <property type="component" value="Unassembled WGS sequence"/>
</dbReference>
<dbReference type="InterPro" id="IPR049588">
    <property type="entry name" value="DHX8_GH2-like"/>
</dbReference>
<dbReference type="Pfam" id="PF04408">
    <property type="entry name" value="WHD_HA2"/>
    <property type="match status" value="1"/>
</dbReference>
<evidence type="ECO:0000259" key="15">
    <source>
        <dbReference type="PROSITE" id="PS51194"/>
    </source>
</evidence>
<dbReference type="PANTHER" id="PTHR18934:SF85">
    <property type="entry name" value="ATP-DEPENDENT RNA HELICASE DHX8"/>
    <property type="match status" value="1"/>
</dbReference>
<evidence type="ECO:0000259" key="13">
    <source>
        <dbReference type="PROSITE" id="PS50126"/>
    </source>
</evidence>
<feature type="region of interest" description="Disordered" evidence="12">
    <location>
        <begin position="127"/>
        <end position="191"/>
    </location>
</feature>
<dbReference type="FunFam" id="3.40.50.300:FF:000191">
    <property type="entry name" value="Pre-mRNA-splicing factor ATP-dependent RNA helicase"/>
    <property type="match status" value="1"/>
</dbReference>
<dbReference type="GO" id="GO:0000390">
    <property type="term" value="P:spliceosomal complex disassembly"/>
    <property type="evidence" value="ECO:0007669"/>
    <property type="project" value="TreeGrafter"/>
</dbReference>
<evidence type="ECO:0000256" key="3">
    <source>
        <dbReference type="ARBA" id="ARBA00022664"/>
    </source>
</evidence>
<dbReference type="SUPFAM" id="SSF52540">
    <property type="entry name" value="P-loop containing nucleoside triphosphate hydrolases"/>
    <property type="match status" value="1"/>
</dbReference>
<comment type="caution">
    <text evidence="16">The sequence shown here is derived from an EMBL/GenBank/DDBJ whole genome shotgun (WGS) entry which is preliminary data.</text>
</comment>
<evidence type="ECO:0000256" key="9">
    <source>
        <dbReference type="ARBA" id="ARBA00023242"/>
    </source>
</evidence>
<dbReference type="PANTHER" id="PTHR18934">
    <property type="entry name" value="ATP-DEPENDENT RNA HELICASE"/>
    <property type="match status" value="1"/>
</dbReference>
<dbReference type="Gene3D" id="2.40.50.140">
    <property type="entry name" value="Nucleic acid-binding proteins"/>
    <property type="match status" value="1"/>
</dbReference>
<keyword evidence="5" id="KW-0378">Hydrolase</keyword>
<dbReference type="Gene3D" id="1.20.120.1080">
    <property type="match status" value="1"/>
</dbReference>
<evidence type="ECO:0000313" key="16">
    <source>
        <dbReference type="EMBL" id="KAI1717412.1"/>
    </source>
</evidence>
<comment type="subcellular location">
    <subcellularLocation>
        <location evidence="1">Nucleus</location>
    </subcellularLocation>
</comment>
<dbReference type="Gene3D" id="3.40.50.300">
    <property type="entry name" value="P-loop containing nucleotide triphosphate hydrolases"/>
    <property type="match status" value="2"/>
</dbReference>
<feature type="compositionally biased region" description="Basic and acidic residues" evidence="12">
    <location>
        <begin position="416"/>
        <end position="437"/>
    </location>
</feature>
<dbReference type="InterPro" id="IPR049621">
    <property type="entry name" value="S1_DHX8_helicase"/>
</dbReference>
<dbReference type="PROSITE" id="PS50126">
    <property type="entry name" value="S1"/>
    <property type="match status" value="1"/>
</dbReference>
<dbReference type="InterPro" id="IPR027417">
    <property type="entry name" value="P-loop_NTPase"/>
</dbReference>
<evidence type="ECO:0000256" key="8">
    <source>
        <dbReference type="ARBA" id="ARBA00023187"/>
    </source>
</evidence>
<name>A0AAD4N4C1_9BILA</name>
<dbReference type="InterPro" id="IPR011545">
    <property type="entry name" value="DEAD/DEAH_box_helicase_dom"/>
</dbReference>
<dbReference type="Pfam" id="PF00270">
    <property type="entry name" value="DEAD"/>
    <property type="match status" value="1"/>
</dbReference>
<dbReference type="Pfam" id="PF07717">
    <property type="entry name" value="OB_NTP_bind"/>
    <property type="match status" value="1"/>
</dbReference>
<gene>
    <name evidence="16" type="ORF">DdX_07159</name>
</gene>
<dbReference type="CDD" id="cd18791">
    <property type="entry name" value="SF2_C_RHA"/>
    <property type="match status" value="1"/>
</dbReference>